<name>A0A482N7E7_9CAUD</name>
<reference evidence="1 2" key="1">
    <citation type="submission" date="2019-01" db="EMBL/GenBank/DDBJ databases">
        <title>Still something new to discover - new insights into E. coli phage diversity and taxonomy.</title>
        <authorList>
            <person name="Korf I.H.E."/>
            <person name="Adriaennsens E."/>
            <person name="Dreiseikelmann B."/>
            <person name="Kropinski A."/>
            <person name="Nimtz M."/>
            <person name="Meier-Kolthoff J.P."/>
            <person name="Rohde M."/>
            <person name="van Raaij M."/>
            <person name="Wittmann J."/>
        </authorList>
    </citation>
    <scope>NUCLEOTIDE SEQUENCE [LARGE SCALE GENOMIC DNA]</scope>
</reference>
<organism evidence="1 2">
    <name type="scientific">Escherichia phage vB_EcoS_G29-2</name>
    <dbReference type="NCBI Taxonomy" id="2508189"/>
    <lineage>
        <taxon>Viruses</taxon>
        <taxon>Duplodnaviria</taxon>
        <taxon>Heunggongvirae</taxon>
        <taxon>Uroviricota</taxon>
        <taxon>Caudoviricetes</taxon>
        <taxon>Drexlerviridae</taxon>
        <taxon>Tempevirinae</taxon>
        <taxon>Hanrivervirus</taxon>
        <taxon>Hanrivervirus G292</taxon>
    </lineage>
</organism>
<proteinExistence type="predicted"/>
<protein>
    <submittedName>
        <fullName evidence="1">Uncharacterized protein</fullName>
    </submittedName>
</protein>
<dbReference type="EMBL" id="MK373798">
    <property type="protein sequence ID" value="QBQ81525.1"/>
    <property type="molecule type" value="Genomic_DNA"/>
</dbReference>
<gene>
    <name evidence="1" type="ORF">G292_00071</name>
</gene>
<evidence type="ECO:0000313" key="2">
    <source>
        <dbReference type="Proteomes" id="UP000306344"/>
    </source>
</evidence>
<dbReference type="Proteomes" id="UP000306344">
    <property type="component" value="Segment"/>
</dbReference>
<accession>A0A482N7E7</accession>
<keyword evidence="2" id="KW-1185">Reference proteome</keyword>
<sequence>MAIKVTKKETKIINVTFDVFNDKGTATREDGSTFEINRYEYNEMLWDIKKKGAYILVENDYSGNSFQDLMDAL</sequence>
<evidence type="ECO:0000313" key="1">
    <source>
        <dbReference type="EMBL" id="QBQ81525.1"/>
    </source>
</evidence>